<dbReference type="GO" id="GO:0046872">
    <property type="term" value="F:metal ion binding"/>
    <property type="evidence" value="ECO:0007669"/>
    <property type="project" value="UniProtKB-KW"/>
</dbReference>
<dbReference type="NCBIfam" id="TIGR01413">
    <property type="entry name" value="Dyp_perox_fam"/>
    <property type="match status" value="1"/>
</dbReference>
<dbReference type="InterPro" id="IPR048328">
    <property type="entry name" value="Dyp_perox_C"/>
</dbReference>
<accession>A0A939LWS4</accession>
<dbReference type="InterPro" id="IPR011008">
    <property type="entry name" value="Dimeric_a/b-barrel"/>
</dbReference>
<feature type="region of interest" description="Disordered" evidence="9">
    <location>
        <begin position="294"/>
        <end position="327"/>
    </location>
</feature>
<evidence type="ECO:0000256" key="3">
    <source>
        <dbReference type="ARBA" id="ARBA00022617"/>
    </source>
</evidence>
<comment type="cofactor">
    <cofactor evidence="1">
        <name>heme b</name>
        <dbReference type="ChEBI" id="CHEBI:60344"/>
    </cofactor>
</comment>
<dbReference type="Pfam" id="PF20628">
    <property type="entry name" value="Dyp_perox_C"/>
    <property type="match status" value="1"/>
</dbReference>
<dbReference type="PANTHER" id="PTHR30521">
    <property type="entry name" value="DEFERROCHELATASE/PEROXIDASE"/>
    <property type="match status" value="1"/>
</dbReference>
<dbReference type="AlphaFoldDB" id="A0A939LWS4"/>
<dbReference type="Proteomes" id="UP000664398">
    <property type="component" value="Unassembled WGS sequence"/>
</dbReference>
<evidence type="ECO:0000313" key="13">
    <source>
        <dbReference type="Proteomes" id="UP000664398"/>
    </source>
</evidence>
<dbReference type="InterPro" id="IPR006311">
    <property type="entry name" value="TAT_signal"/>
</dbReference>
<sequence>MDAEPSRPGLGRRALLTGGAVGLGALLGAGGALGTRVLREAAAPPPPGTAAAAETVPAAGGSGSLAGFGGESLPCHGAHQAGIVTAPAAHVVHSAFALRAATDAAALRRMFRVLTDDVEGLTSGNGPLADPEVELAARPARLTVTVGVGPELVSRTGAARPAWLAPLPAFERDHLGSGFDGGDLLVTLQADDPLPIAHAMRMIGRDLAGFAEPLWTQRGFRQARGAEADGTTMRNLMGQVDGTVNPSPADGEDFDDLVWLGPEAGWLAGGSAFVLRRIRMELATWDAVDRPGREQTIGRRLSDGSPLSAPSETATESTPADFSATDERGLSRIPMAAHIRRAHSTDPAERVFRRAANYDEGGESGLLFGCYQRDPLRQFVPIQRRLDEADLLNEWVTHVGSAVFAILPGFERGTLLGDPLFE</sequence>
<dbReference type="SUPFAM" id="SSF54909">
    <property type="entry name" value="Dimeric alpha+beta barrel"/>
    <property type="match status" value="1"/>
</dbReference>
<dbReference type="PROSITE" id="PS51318">
    <property type="entry name" value="TAT"/>
    <property type="match status" value="1"/>
</dbReference>
<gene>
    <name evidence="12" type="ORF">J4H91_00610</name>
</gene>
<feature type="domain" description="Dyp-type peroxidase C-terminal" evidence="11">
    <location>
        <begin position="233"/>
        <end position="409"/>
    </location>
</feature>
<keyword evidence="4" id="KW-0479">Metal-binding</keyword>
<keyword evidence="2 12" id="KW-0575">Peroxidase</keyword>
<feature type="domain" description="Dyp-type peroxidase N-terminal" evidence="10">
    <location>
        <begin position="80"/>
        <end position="221"/>
    </location>
</feature>
<evidence type="ECO:0000256" key="8">
    <source>
        <dbReference type="ARBA" id="ARBA00025737"/>
    </source>
</evidence>
<evidence type="ECO:0000259" key="11">
    <source>
        <dbReference type="Pfam" id="PF20628"/>
    </source>
</evidence>
<dbReference type="PROSITE" id="PS51404">
    <property type="entry name" value="DYP_PEROXIDASE"/>
    <property type="match status" value="1"/>
</dbReference>
<evidence type="ECO:0000256" key="1">
    <source>
        <dbReference type="ARBA" id="ARBA00001970"/>
    </source>
</evidence>
<keyword evidence="7" id="KW-0408">Iron</keyword>
<evidence type="ECO:0000256" key="5">
    <source>
        <dbReference type="ARBA" id="ARBA00022729"/>
    </source>
</evidence>
<comment type="caution">
    <text evidence="12">The sequence shown here is derived from an EMBL/GenBank/DDBJ whole genome shotgun (WGS) entry which is preliminary data.</text>
</comment>
<keyword evidence="6" id="KW-0560">Oxidoreductase</keyword>
<comment type="similarity">
    <text evidence="8">Belongs to the DyP-type peroxidase family.</text>
</comment>
<evidence type="ECO:0000256" key="2">
    <source>
        <dbReference type="ARBA" id="ARBA00022559"/>
    </source>
</evidence>
<keyword evidence="3" id="KW-0349">Heme</keyword>
<name>A0A939LWS4_9MICO</name>
<reference evidence="12" key="1">
    <citation type="submission" date="2021-03" db="EMBL/GenBank/DDBJ databases">
        <title>Leucobacter chromiisoli sp. nov., isolated from chromium-containing soil of chemical plant.</title>
        <authorList>
            <person name="Xu Z."/>
        </authorList>
    </citation>
    <scope>NUCLEOTIDE SEQUENCE</scope>
    <source>
        <strain evidence="12">A2</strain>
    </source>
</reference>
<dbReference type="GO" id="GO:0020037">
    <property type="term" value="F:heme binding"/>
    <property type="evidence" value="ECO:0007669"/>
    <property type="project" value="InterPro"/>
</dbReference>
<evidence type="ECO:0000256" key="6">
    <source>
        <dbReference type="ARBA" id="ARBA00023002"/>
    </source>
</evidence>
<dbReference type="GO" id="GO:0004601">
    <property type="term" value="F:peroxidase activity"/>
    <property type="evidence" value="ECO:0007669"/>
    <property type="project" value="UniProtKB-KW"/>
</dbReference>
<keyword evidence="5" id="KW-0732">Signal</keyword>
<dbReference type="InterPro" id="IPR048327">
    <property type="entry name" value="Dyp_perox_N"/>
</dbReference>
<evidence type="ECO:0000313" key="12">
    <source>
        <dbReference type="EMBL" id="MBO1803822.1"/>
    </source>
</evidence>
<protein>
    <submittedName>
        <fullName evidence="12">Dyp-type peroxidase</fullName>
    </submittedName>
</protein>
<evidence type="ECO:0000256" key="9">
    <source>
        <dbReference type="SAM" id="MobiDB-lite"/>
    </source>
</evidence>
<evidence type="ECO:0000259" key="10">
    <source>
        <dbReference type="Pfam" id="PF04261"/>
    </source>
</evidence>
<dbReference type="Pfam" id="PF04261">
    <property type="entry name" value="Dyp_perox_N"/>
    <property type="match status" value="1"/>
</dbReference>
<dbReference type="EMBL" id="JAGDYL010000001">
    <property type="protein sequence ID" value="MBO1803822.1"/>
    <property type="molecule type" value="Genomic_DNA"/>
</dbReference>
<proteinExistence type="inferred from homology"/>
<feature type="compositionally biased region" description="Polar residues" evidence="9">
    <location>
        <begin position="308"/>
        <end position="320"/>
    </location>
</feature>
<dbReference type="PANTHER" id="PTHR30521:SF4">
    <property type="entry name" value="DEFERROCHELATASE"/>
    <property type="match status" value="1"/>
</dbReference>
<dbReference type="InterPro" id="IPR006314">
    <property type="entry name" value="Dyp_peroxidase"/>
</dbReference>
<evidence type="ECO:0000256" key="7">
    <source>
        <dbReference type="ARBA" id="ARBA00023004"/>
    </source>
</evidence>
<organism evidence="12 13">
    <name type="scientific">Leucobacter ruminantium</name>
    <dbReference type="NCBI Taxonomy" id="1289170"/>
    <lineage>
        <taxon>Bacteria</taxon>
        <taxon>Bacillati</taxon>
        <taxon>Actinomycetota</taxon>
        <taxon>Actinomycetes</taxon>
        <taxon>Micrococcales</taxon>
        <taxon>Microbacteriaceae</taxon>
        <taxon>Leucobacter</taxon>
    </lineage>
</organism>
<dbReference type="GO" id="GO:0005829">
    <property type="term" value="C:cytosol"/>
    <property type="evidence" value="ECO:0007669"/>
    <property type="project" value="TreeGrafter"/>
</dbReference>
<evidence type="ECO:0000256" key="4">
    <source>
        <dbReference type="ARBA" id="ARBA00022723"/>
    </source>
</evidence>
<keyword evidence="13" id="KW-1185">Reference proteome</keyword>